<reference evidence="2 3" key="1">
    <citation type="submission" date="2024-05" db="EMBL/GenBank/DDBJ databases">
        <title>Haplotype-resolved chromosome-level genome assembly of Huyou (Citrus changshanensis).</title>
        <authorList>
            <person name="Miao C."/>
            <person name="Chen W."/>
            <person name="Wu Y."/>
            <person name="Wang L."/>
            <person name="Zhao S."/>
            <person name="Grierson D."/>
            <person name="Xu C."/>
            <person name="Chen K."/>
        </authorList>
    </citation>
    <scope>NUCLEOTIDE SEQUENCE [LARGE SCALE GENOMIC DNA]</scope>
    <source>
        <strain evidence="2">01-14</strain>
        <tissue evidence="2">Leaf</tissue>
    </source>
</reference>
<dbReference type="Proteomes" id="UP001428341">
    <property type="component" value="Unassembled WGS sequence"/>
</dbReference>
<protein>
    <recommendedName>
        <fullName evidence="1">PB1 domain-containing protein</fullName>
    </recommendedName>
</protein>
<accession>A0AAP0MX87</accession>
<dbReference type="PANTHER" id="PTHR31066">
    <property type="entry name" value="OS05G0427100 PROTEIN-RELATED"/>
    <property type="match status" value="1"/>
</dbReference>
<keyword evidence="3" id="KW-1185">Reference proteome</keyword>
<dbReference type="Pfam" id="PF00564">
    <property type="entry name" value="PB1"/>
    <property type="match status" value="1"/>
</dbReference>
<evidence type="ECO:0000259" key="1">
    <source>
        <dbReference type="SMART" id="SM00666"/>
    </source>
</evidence>
<sequence>MHYFDQAWELVSHMQRAHPSLRTLKSMTVMLSIISRFQSYEETLEAFDRREREIFVGIWKFRSEEFNVLLQAFCTQKEMKEVRSVFVKLLLRFPSNNKTMNILLLGFKESGDVTAMEMFHHEMYHQSEQKMIAVDPSAQETGSGDSVASSPQHGLHLKSVRFMCYFGGEIRLGPNDNKLRYVGGDTHIITVHRSSTFLALHTKPLKLAGMAESDISVKYQLPNGELISVTSDEDVENMMAEYDRILGSALQDDIQDLTSSAVGTIRLFLFNKHGVVSFFRRWIKKILSCFKILFTQTDDSGVIGGITSSLRCFLNAVCKFISGLKKLLSELERVVSVLDSFISILQRVSPKLETKLTVIRSYLSQLRSFLSNVTIPDMMI</sequence>
<dbReference type="CDD" id="cd06410">
    <property type="entry name" value="PB1_UP2"/>
    <property type="match status" value="1"/>
</dbReference>
<dbReference type="PANTHER" id="PTHR31066:SF33">
    <property type="entry name" value="OS07G0556300 PROTEIN"/>
    <property type="match status" value="1"/>
</dbReference>
<feature type="domain" description="PB1" evidence="1">
    <location>
        <begin position="174"/>
        <end position="272"/>
    </location>
</feature>
<dbReference type="SUPFAM" id="SSF54277">
    <property type="entry name" value="CAD &amp; PB1 domains"/>
    <property type="match status" value="1"/>
</dbReference>
<evidence type="ECO:0000313" key="2">
    <source>
        <dbReference type="EMBL" id="KAK9228737.1"/>
    </source>
</evidence>
<dbReference type="Gene3D" id="1.25.40.10">
    <property type="entry name" value="Tetratricopeptide repeat domain"/>
    <property type="match status" value="1"/>
</dbReference>
<organism evidence="2 3">
    <name type="scientific">Citrus x changshan-huyou</name>
    <dbReference type="NCBI Taxonomy" id="2935761"/>
    <lineage>
        <taxon>Eukaryota</taxon>
        <taxon>Viridiplantae</taxon>
        <taxon>Streptophyta</taxon>
        <taxon>Embryophyta</taxon>
        <taxon>Tracheophyta</taxon>
        <taxon>Spermatophyta</taxon>
        <taxon>Magnoliopsida</taxon>
        <taxon>eudicotyledons</taxon>
        <taxon>Gunneridae</taxon>
        <taxon>Pentapetalae</taxon>
        <taxon>rosids</taxon>
        <taxon>malvids</taxon>
        <taxon>Sapindales</taxon>
        <taxon>Rutaceae</taxon>
        <taxon>Aurantioideae</taxon>
        <taxon>Citrus</taxon>
    </lineage>
</organism>
<dbReference type="AlphaFoldDB" id="A0AAP0MX87"/>
<dbReference type="InterPro" id="IPR053198">
    <property type="entry name" value="Gynoecium_Dev_Regulator"/>
</dbReference>
<name>A0AAP0MX87_9ROSI</name>
<dbReference type="EMBL" id="JBCGBO010000001">
    <property type="protein sequence ID" value="KAK9228737.1"/>
    <property type="molecule type" value="Genomic_DNA"/>
</dbReference>
<comment type="caution">
    <text evidence="2">The sequence shown here is derived from an EMBL/GenBank/DDBJ whole genome shotgun (WGS) entry which is preliminary data.</text>
</comment>
<evidence type="ECO:0000313" key="3">
    <source>
        <dbReference type="Proteomes" id="UP001428341"/>
    </source>
</evidence>
<dbReference type="SMART" id="SM00666">
    <property type="entry name" value="PB1"/>
    <property type="match status" value="1"/>
</dbReference>
<dbReference type="InterPro" id="IPR011990">
    <property type="entry name" value="TPR-like_helical_dom_sf"/>
</dbReference>
<gene>
    <name evidence="2" type="ORF">WN944_021693</name>
</gene>
<dbReference type="InterPro" id="IPR000270">
    <property type="entry name" value="PB1_dom"/>
</dbReference>
<proteinExistence type="predicted"/>